<dbReference type="RefSeq" id="WP_245828130.1">
    <property type="nucleotide sequence ID" value="NZ_FTNF01000002.1"/>
</dbReference>
<proteinExistence type="predicted"/>
<dbReference type="EMBL" id="FTNF01000002">
    <property type="protein sequence ID" value="SIQ39928.1"/>
    <property type="molecule type" value="Genomic_DNA"/>
</dbReference>
<dbReference type="PROSITE" id="PS51257">
    <property type="entry name" value="PROKAR_LIPOPROTEIN"/>
    <property type="match status" value="1"/>
</dbReference>
<gene>
    <name evidence="3" type="ORF">SAMN05444858_102246</name>
</gene>
<evidence type="ECO:0000313" key="3">
    <source>
        <dbReference type="EMBL" id="SIQ39928.1"/>
    </source>
</evidence>
<keyword evidence="2" id="KW-0732">Signal</keyword>
<keyword evidence="4" id="KW-1185">Reference proteome</keyword>
<accession>A0A1N6SFQ4</accession>
<evidence type="ECO:0000313" key="4">
    <source>
        <dbReference type="Proteomes" id="UP000186004"/>
    </source>
</evidence>
<dbReference type="STRING" id="1198245.SAMN05444858_102246"/>
<feature type="signal peptide" evidence="2">
    <location>
        <begin position="1"/>
        <end position="24"/>
    </location>
</feature>
<feature type="chain" id="PRO_5009938196" description="DUF3558 domain-containing protein" evidence="2">
    <location>
        <begin position="25"/>
        <end position="181"/>
    </location>
</feature>
<evidence type="ECO:0008006" key="5">
    <source>
        <dbReference type="Google" id="ProtNLM"/>
    </source>
</evidence>
<dbReference type="AlphaFoldDB" id="A0A1N6SFQ4"/>
<sequence length="181" mass="18912">MRQLRPRMAALLLAGLLPLLVGSAAGCGSGGDDVPPAAVEAPLPEAPATSDEPSPTTQAPAAVDVCALVTKKEAEELAGTKLDDAVPVRESCTYTAPASGPTAQVEVFVGDGAKKYLDIERELGHELRPLAGVGDETYVSFEAAFVNRSGLWVAVRLVRLNDPEENREPLERIAGTVAGRI</sequence>
<organism evidence="3 4">
    <name type="scientific">Micromonospora avicenniae</name>
    <dbReference type="NCBI Taxonomy" id="1198245"/>
    <lineage>
        <taxon>Bacteria</taxon>
        <taxon>Bacillati</taxon>
        <taxon>Actinomycetota</taxon>
        <taxon>Actinomycetes</taxon>
        <taxon>Micromonosporales</taxon>
        <taxon>Micromonosporaceae</taxon>
        <taxon>Micromonospora</taxon>
    </lineage>
</organism>
<evidence type="ECO:0000256" key="2">
    <source>
        <dbReference type="SAM" id="SignalP"/>
    </source>
</evidence>
<feature type="region of interest" description="Disordered" evidence="1">
    <location>
        <begin position="31"/>
        <end position="59"/>
    </location>
</feature>
<feature type="compositionally biased region" description="Low complexity" evidence="1">
    <location>
        <begin position="32"/>
        <end position="48"/>
    </location>
</feature>
<name>A0A1N6SFQ4_9ACTN</name>
<protein>
    <recommendedName>
        <fullName evidence="5">DUF3558 domain-containing protein</fullName>
    </recommendedName>
</protein>
<dbReference type="Proteomes" id="UP000186004">
    <property type="component" value="Unassembled WGS sequence"/>
</dbReference>
<evidence type="ECO:0000256" key="1">
    <source>
        <dbReference type="SAM" id="MobiDB-lite"/>
    </source>
</evidence>
<reference evidence="3 4" key="1">
    <citation type="submission" date="2017-01" db="EMBL/GenBank/DDBJ databases">
        <authorList>
            <person name="Mah S.A."/>
            <person name="Swanson W.J."/>
            <person name="Moy G.W."/>
            <person name="Vacquier V.D."/>
        </authorList>
    </citation>
    <scope>NUCLEOTIDE SEQUENCE [LARGE SCALE GENOMIC DNA]</scope>
    <source>
        <strain evidence="3 4">DSM 45758</strain>
    </source>
</reference>